<keyword evidence="4 8" id="KW-0808">Transferase</keyword>
<name>A0A1K2I4B3_9LACO</name>
<evidence type="ECO:0000256" key="3">
    <source>
        <dbReference type="ARBA" id="ARBA00022597"/>
    </source>
</evidence>
<dbReference type="PANTHER" id="PTHR45008">
    <property type="entry name" value="PTS SYSTEM GLUCOSE-SPECIFIC EIIA COMPONENT"/>
    <property type="match status" value="1"/>
</dbReference>
<dbReference type="GO" id="GO:0005737">
    <property type="term" value="C:cytoplasm"/>
    <property type="evidence" value="ECO:0007669"/>
    <property type="project" value="UniProtKB-SubCell"/>
</dbReference>
<evidence type="ECO:0000256" key="5">
    <source>
        <dbReference type="ARBA" id="ARBA00022683"/>
    </source>
</evidence>
<dbReference type="GO" id="GO:0016301">
    <property type="term" value="F:kinase activity"/>
    <property type="evidence" value="ECO:0007669"/>
    <property type="project" value="UniProtKB-KW"/>
</dbReference>
<accession>A0A1K2I4B3</accession>
<reference evidence="8" key="1">
    <citation type="submission" date="2016-11" db="EMBL/GenBank/DDBJ databases">
        <authorList>
            <person name="Jaros S."/>
            <person name="Januszkiewicz K."/>
            <person name="Wedrychowicz H."/>
        </authorList>
    </citation>
    <scope>NUCLEOTIDE SEQUENCE</scope>
    <source>
        <strain evidence="8">ACA-DC 565</strain>
    </source>
</reference>
<evidence type="ECO:0000256" key="2">
    <source>
        <dbReference type="ARBA" id="ARBA00022448"/>
    </source>
</evidence>
<comment type="subcellular location">
    <subcellularLocation>
        <location evidence="1">Cytoplasm</location>
    </subcellularLocation>
</comment>
<evidence type="ECO:0000256" key="6">
    <source>
        <dbReference type="ARBA" id="ARBA00022777"/>
    </source>
</evidence>
<organism evidence="8">
    <name type="scientific">Loigolactobacillus rennini</name>
    <dbReference type="NCBI Taxonomy" id="238013"/>
    <lineage>
        <taxon>Bacteria</taxon>
        <taxon>Bacillati</taxon>
        <taxon>Bacillota</taxon>
        <taxon>Bacilli</taxon>
        <taxon>Lactobacillales</taxon>
        <taxon>Lactobacillaceae</taxon>
        <taxon>Loigolactobacillus</taxon>
    </lineage>
</organism>
<dbReference type="GO" id="GO:0009401">
    <property type="term" value="P:phosphoenolpyruvate-dependent sugar phosphotransferase system"/>
    <property type="evidence" value="ECO:0007669"/>
    <property type="project" value="UniProtKB-KW"/>
</dbReference>
<evidence type="ECO:0000313" key="8">
    <source>
        <dbReference type="EMBL" id="SFZ87232.1"/>
    </source>
</evidence>
<keyword evidence="2" id="KW-0813">Transport</keyword>
<dbReference type="EMBL" id="LT634362">
    <property type="protein sequence ID" value="SFZ87232.1"/>
    <property type="molecule type" value="Genomic_DNA"/>
</dbReference>
<dbReference type="InterPro" id="IPR050890">
    <property type="entry name" value="PTS_EIIA_component"/>
</dbReference>
<dbReference type="PANTHER" id="PTHR45008:SF1">
    <property type="entry name" value="PTS SYSTEM GLUCOSE-SPECIFIC EIIA COMPONENT"/>
    <property type="match status" value="1"/>
</dbReference>
<sequence length="159" mass="16957">MSLFLLSSKVKFAAPVSGDVAPLTEDLLTQLGLYQEAEGFAIKPQTADVYSPVKGKVTSLFPTKHAIGLQAGELKILIFMGIDTAKLNGLPFEINVEVGDDVTPQTKLATMDLNQISEAEKDTTTTVLIFNSASAVDEFKLSTTGQVKQGTTVAKAVEH</sequence>
<evidence type="ECO:0000256" key="1">
    <source>
        <dbReference type="ARBA" id="ARBA00004496"/>
    </source>
</evidence>
<dbReference type="AlphaFoldDB" id="A0A1K2I4B3"/>
<gene>
    <name evidence="8" type="ORF">LREN565_0345</name>
</gene>
<keyword evidence="3" id="KW-0762">Sugar transport</keyword>
<feature type="domain" description="PTS EIIA type-1" evidence="7">
    <location>
        <begin position="25"/>
        <end position="131"/>
    </location>
</feature>
<dbReference type="Pfam" id="PF00358">
    <property type="entry name" value="PTS_EIIA_1"/>
    <property type="match status" value="1"/>
</dbReference>
<evidence type="ECO:0000256" key="4">
    <source>
        <dbReference type="ARBA" id="ARBA00022679"/>
    </source>
</evidence>
<dbReference type="SUPFAM" id="SSF51261">
    <property type="entry name" value="Duplicated hybrid motif"/>
    <property type="match status" value="1"/>
</dbReference>
<dbReference type="InterPro" id="IPR011055">
    <property type="entry name" value="Dup_hybrid_motif"/>
</dbReference>
<dbReference type="Gene3D" id="2.70.70.10">
    <property type="entry name" value="Glucose Permease (Domain IIA)"/>
    <property type="match status" value="1"/>
</dbReference>
<proteinExistence type="predicted"/>
<dbReference type="PROSITE" id="PS51093">
    <property type="entry name" value="PTS_EIIA_TYPE_1"/>
    <property type="match status" value="1"/>
</dbReference>
<dbReference type="EC" id="2.7.1.191" evidence="8"/>
<keyword evidence="5" id="KW-0598">Phosphotransferase system</keyword>
<keyword evidence="6" id="KW-0418">Kinase</keyword>
<protein>
    <submittedName>
        <fullName evidence="8">PTS system, N-acetylglucosamine-specific IIA component / PTS system, N-acetylglucosamine-specific IIB component / PTS system, N-acetylglucosamine-specific IIC component</fullName>
        <ecNumber evidence="8">2.7.1.191</ecNumber>
    </submittedName>
</protein>
<dbReference type="InterPro" id="IPR001127">
    <property type="entry name" value="PTS_EIIA_1_perm"/>
</dbReference>
<evidence type="ECO:0000259" key="7">
    <source>
        <dbReference type="PROSITE" id="PS51093"/>
    </source>
</evidence>